<dbReference type="PANTHER" id="PTHR30419">
    <property type="entry name" value="HTH-TYPE TRANSCRIPTIONAL REGULATOR YBHD"/>
    <property type="match status" value="1"/>
</dbReference>
<dbReference type="Pfam" id="PF03466">
    <property type="entry name" value="LysR_substrate"/>
    <property type="match status" value="1"/>
</dbReference>
<sequence>MELKHMQYFVEVVNEKSMTKAAAKLFITQPTISNTIKLIENELEVTLFRRYKNQIYLTDAGEAFFFQCKEMLKMYDNIPNELSNLLEMKTGHLKIGIPTIINIRKLIKLISQFHKLYPNVSFQLFENGSKKIEHDIYYGDLDMGITVLPTNNEIFDNFSILEERLKLVVHKDHELASKSSIDIQDLKDQEFILFSSDFFLNDKIINTCRNHNFNPNVIFESTQWSFIEEMLLNNMGICILPEGILQLLDSDLLTIDINEPTMKWELAIIWRKDVIVDSLTKNWIKFIQENYLLKKY</sequence>
<evidence type="ECO:0000256" key="1">
    <source>
        <dbReference type="ARBA" id="ARBA00009437"/>
    </source>
</evidence>
<dbReference type="RefSeq" id="WP_251521907.1">
    <property type="nucleotide sequence ID" value="NZ_CP128355.1"/>
</dbReference>
<protein>
    <submittedName>
        <fullName evidence="6">LysR family transcriptional regulator</fullName>
    </submittedName>
</protein>
<proteinExistence type="inferred from homology"/>
<reference evidence="6 7" key="1">
    <citation type="journal article" date="2024" name="Pathogens">
        <title>Staphylococcus hsinchuensis sp. nov., Isolated from Soymilk.</title>
        <authorList>
            <person name="Wang Y.T."/>
            <person name="Lin Y.C."/>
            <person name="Hsieh Y.H."/>
            <person name="Lin Y.T."/>
            <person name="Hamada M."/>
            <person name="Chen C.C."/>
            <person name="Liou J.S."/>
            <person name="Lee A.Y."/>
            <person name="Zhang W.L."/>
            <person name="Chen Y.T."/>
            <person name="Huang C.H."/>
        </authorList>
    </citation>
    <scope>NUCLEOTIDE SEQUENCE [LARGE SCALE GENOMIC DNA]</scope>
    <source>
        <strain evidence="6 7">H164</strain>
    </source>
</reference>
<dbReference type="InterPro" id="IPR036388">
    <property type="entry name" value="WH-like_DNA-bd_sf"/>
</dbReference>
<dbReference type="Pfam" id="PF00126">
    <property type="entry name" value="HTH_1"/>
    <property type="match status" value="1"/>
</dbReference>
<gene>
    <name evidence="6" type="ORF">QQM35_02730</name>
</gene>
<dbReference type="SUPFAM" id="SSF53850">
    <property type="entry name" value="Periplasmic binding protein-like II"/>
    <property type="match status" value="1"/>
</dbReference>
<accession>A0ABZ3EF06</accession>
<organism evidence="6 7">
    <name type="scientific">Staphylococcus hsinchuensis</name>
    <dbReference type="NCBI Taxonomy" id="3051183"/>
    <lineage>
        <taxon>Bacteria</taxon>
        <taxon>Bacillati</taxon>
        <taxon>Bacillota</taxon>
        <taxon>Bacilli</taxon>
        <taxon>Bacillales</taxon>
        <taxon>Staphylococcaceae</taxon>
        <taxon>Staphylococcus</taxon>
    </lineage>
</organism>
<evidence type="ECO:0000313" key="6">
    <source>
        <dbReference type="EMBL" id="XAF71053.1"/>
    </source>
</evidence>
<dbReference type="SUPFAM" id="SSF46785">
    <property type="entry name" value="Winged helix' DNA-binding domain"/>
    <property type="match status" value="1"/>
</dbReference>
<dbReference type="Proteomes" id="UP001436297">
    <property type="component" value="Chromosome"/>
</dbReference>
<dbReference type="PROSITE" id="PS50931">
    <property type="entry name" value="HTH_LYSR"/>
    <property type="match status" value="1"/>
</dbReference>
<evidence type="ECO:0000256" key="3">
    <source>
        <dbReference type="ARBA" id="ARBA00023125"/>
    </source>
</evidence>
<keyword evidence="4" id="KW-0804">Transcription</keyword>
<evidence type="ECO:0000256" key="2">
    <source>
        <dbReference type="ARBA" id="ARBA00023015"/>
    </source>
</evidence>
<evidence type="ECO:0000256" key="4">
    <source>
        <dbReference type="ARBA" id="ARBA00023163"/>
    </source>
</evidence>
<feature type="domain" description="HTH lysR-type" evidence="5">
    <location>
        <begin position="1"/>
        <end position="58"/>
    </location>
</feature>
<dbReference type="Gene3D" id="1.10.10.10">
    <property type="entry name" value="Winged helix-like DNA-binding domain superfamily/Winged helix DNA-binding domain"/>
    <property type="match status" value="1"/>
</dbReference>
<keyword evidence="7" id="KW-1185">Reference proteome</keyword>
<comment type="similarity">
    <text evidence="1">Belongs to the LysR transcriptional regulatory family.</text>
</comment>
<dbReference type="InterPro" id="IPR000847">
    <property type="entry name" value="LysR_HTH_N"/>
</dbReference>
<dbReference type="InterPro" id="IPR050950">
    <property type="entry name" value="HTH-type_LysR_regulators"/>
</dbReference>
<dbReference type="PANTHER" id="PTHR30419:SF8">
    <property type="entry name" value="NITROGEN ASSIMILATION TRANSCRIPTIONAL ACTIVATOR-RELATED"/>
    <property type="match status" value="1"/>
</dbReference>
<keyword evidence="3" id="KW-0238">DNA-binding</keyword>
<dbReference type="InterPro" id="IPR036390">
    <property type="entry name" value="WH_DNA-bd_sf"/>
</dbReference>
<dbReference type="EMBL" id="CP128355">
    <property type="protein sequence ID" value="XAF71053.1"/>
    <property type="molecule type" value="Genomic_DNA"/>
</dbReference>
<dbReference type="PRINTS" id="PR00039">
    <property type="entry name" value="HTHLYSR"/>
</dbReference>
<evidence type="ECO:0000259" key="5">
    <source>
        <dbReference type="PROSITE" id="PS50931"/>
    </source>
</evidence>
<dbReference type="CDD" id="cd08438">
    <property type="entry name" value="PBP2_CidR"/>
    <property type="match status" value="1"/>
</dbReference>
<dbReference type="InterPro" id="IPR005119">
    <property type="entry name" value="LysR_subst-bd"/>
</dbReference>
<keyword evidence="2" id="KW-0805">Transcription regulation</keyword>
<evidence type="ECO:0000313" key="7">
    <source>
        <dbReference type="Proteomes" id="UP001436297"/>
    </source>
</evidence>
<dbReference type="Gene3D" id="3.40.190.290">
    <property type="match status" value="1"/>
</dbReference>
<name>A0ABZ3EF06_9STAP</name>